<sequence length="65" mass="7604">MTRTETQETSTNKIDNEAILKTRYLETLSEKELRSYAIAKSHLGTSFQLEKSHGFIEWKKKNNID</sequence>
<protein>
    <submittedName>
        <fullName evidence="1">Uncharacterized protein</fullName>
    </submittedName>
</protein>
<accession>A0A6C0DQZ4</accession>
<organism evidence="1">
    <name type="scientific">viral metagenome</name>
    <dbReference type="NCBI Taxonomy" id="1070528"/>
    <lineage>
        <taxon>unclassified sequences</taxon>
        <taxon>metagenomes</taxon>
        <taxon>organismal metagenomes</taxon>
    </lineage>
</organism>
<dbReference type="AlphaFoldDB" id="A0A6C0DQZ4"/>
<evidence type="ECO:0000313" key="1">
    <source>
        <dbReference type="EMBL" id="QHT19047.1"/>
    </source>
</evidence>
<reference evidence="1" key="1">
    <citation type="journal article" date="2020" name="Nature">
        <title>Giant virus diversity and host interactions through global metagenomics.</title>
        <authorList>
            <person name="Schulz F."/>
            <person name="Roux S."/>
            <person name="Paez-Espino D."/>
            <person name="Jungbluth S."/>
            <person name="Walsh D.A."/>
            <person name="Denef V.J."/>
            <person name="McMahon K.D."/>
            <person name="Konstantinidis K.T."/>
            <person name="Eloe-Fadrosh E.A."/>
            <person name="Kyrpides N.C."/>
            <person name="Woyke T."/>
        </authorList>
    </citation>
    <scope>NUCLEOTIDE SEQUENCE</scope>
    <source>
        <strain evidence="1">GVMAG-M-3300023174-49</strain>
    </source>
</reference>
<proteinExistence type="predicted"/>
<name>A0A6C0DQZ4_9ZZZZ</name>
<dbReference type="EMBL" id="MN739661">
    <property type="protein sequence ID" value="QHT19047.1"/>
    <property type="molecule type" value="Genomic_DNA"/>
</dbReference>